<accession>A0A6J6Y2X2</accession>
<protein>
    <submittedName>
        <fullName evidence="1">Unannotated protein</fullName>
    </submittedName>
</protein>
<dbReference type="EMBL" id="CAFAAM010000082">
    <property type="protein sequence ID" value="CAB4803740.1"/>
    <property type="molecule type" value="Genomic_DNA"/>
</dbReference>
<organism evidence="1">
    <name type="scientific">freshwater metagenome</name>
    <dbReference type="NCBI Taxonomy" id="449393"/>
    <lineage>
        <taxon>unclassified sequences</taxon>
        <taxon>metagenomes</taxon>
        <taxon>ecological metagenomes</taxon>
    </lineage>
</organism>
<reference evidence="1" key="1">
    <citation type="submission" date="2020-05" db="EMBL/GenBank/DDBJ databases">
        <authorList>
            <person name="Chiriac C."/>
            <person name="Salcher M."/>
            <person name="Ghai R."/>
            <person name="Kavagutti S V."/>
        </authorList>
    </citation>
    <scope>NUCLEOTIDE SEQUENCE</scope>
</reference>
<evidence type="ECO:0000313" key="1">
    <source>
        <dbReference type="EMBL" id="CAB4803740.1"/>
    </source>
</evidence>
<proteinExistence type="predicted"/>
<dbReference type="AlphaFoldDB" id="A0A6J6Y2X2"/>
<gene>
    <name evidence="1" type="ORF">UFOPK3010_00740</name>
</gene>
<name>A0A6J6Y2X2_9ZZZZ</name>
<sequence>MGDYAVVLAGLGKLPVIDMLSRAADLDEVFLAMYRGSAK</sequence>